<dbReference type="GO" id="GO:0016810">
    <property type="term" value="F:hydrolase activity, acting on carbon-nitrogen (but not peptide) bonds"/>
    <property type="evidence" value="ECO:0007669"/>
    <property type="project" value="InterPro"/>
</dbReference>
<feature type="domain" description="Amidohydrolase-related" evidence="1">
    <location>
        <begin position="59"/>
        <end position="410"/>
    </location>
</feature>
<dbReference type="AlphaFoldDB" id="A0A433HA23"/>
<dbReference type="EMBL" id="RYZZ01000044">
    <property type="protein sequence ID" value="RUQ25113.1"/>
    <property type="molecule type" value="Genomic_DNA"/>
</dbReference>
<dbReference type="OrthoDB" id="9797498at2"/>
<dbReference type="InterPro" id="IPR032466">
    <property type="entry name" value="Metal_Hydrolase"/>
</dbReference>
<gene>
    <name evidence="2" type="ORF">ELQ35_20830</name>
</gene>
<name>A0A433HA23_9BACI</name>
<dbReference type="SUPFAM" id="SSF51556">
    <property type="entry name" value="Metallo-dependent hydrolases"/>
    <property type="match status" value="1"/>
</dbReference>
<dbReference type="SUPFAM" id="SSF51338">
    <property type="entry name" value="Composite domain of metallo-dependent hydrolases"/>
    <property type="match status" value="1"/>
</dbReference>
<evidence type="ECO:0000313" key="2">
    <source>
        <dbReference type="EMBL" id="RUQ25113.1"/>
    </source>
</evidence>
<accession>A0A433HA23</accession>
<keyword evidence="2" id="KW-0378">Hydrolase</keyword>
<dbReference type="InterPro" id="IPR011059">
    <property type="entry name" value="Metal-dep_hydrolase_composite"/>
</dbReference>
<dbReference type="Gene3D" id="3.20.20.140">
    <property type="entry name" value="Metal-dependent hydrolases"/>
    <property type="match status" value="1"/>
</dbReference>
<dbReference type="CDD" id="cd01299">
    <property type="entry name" value="Met_dep_hydrolase_A"/>
    <property type="match status" value="1"/>
</dbReference>
<dbReference type="PANTHER" id="PTHR43135">
    <property type="entry name" value="ALPHA-D-RIBOSE 1-METHYLPHOSPHONATE 5-TRIPHOSPHATE DIPHOSPHATASE"/>
    <property type="match status" value="1"/>
</dbReference>
<protein>
    <submittedName>
        <fullName evidence="2">Amidohydrolase family protein</fullName>
    </submittedName>
</protein>
<dbReference type="Pfam" id="PF01979">
    <property type="entry name" value="Amidohydro_1"/>
    <property type="match status" value="1"/>
</dbReference>
<dbReference type="RefSeq" id="WP_126867100.1">
    <property type="nucleotide sequence ID" value="NZ_JAUSTX010000033.1"/>
</dbReference>
<organism evidence="2 3">
    <name type="scientific">Peribacillus cavernae</name>
    <dbReference type="NCBI Taxonomy" id="1674310"/>
    <lineage>
        <taxon>Bacteria</taxon>
        <taxon>Bacillati</taxon>
        <taxon>Bacillota</taxon>
        <taxon>Bacilli</taxon>
        <taxon>Bacillales</taxon>
        <taxon>Bacillaceae</taxon>
        <taxon>Peribacillus</taxon>
    </lineage>
</organism>
<proteinExistence type="predicted"/>
<dbReference type="InterPro" id="IPR057744">
    <property type="entry name" value="OTAase-like"/>
</dbReference>
<evidence type="ECO:0000259" key="1">
    <source>
        <dbReference type="Pfam" id="PF01979"/>
    </source>
</evidence>
<evidence type="ECO:0000313" key="3">
    <source>
        <dbReference type="Proteomes" id="UP000267430"/>
    </source>
</evidence>
<dbReference type="InterPro" id="IPR006680">
    <property type="entry name" value="Amidohydro-rel"/>
</dbReference>
<keyword evidence="3" id="KW-1185">Reference proteome</keyword>
<reference evidence="2 3" key="1">
    <citation type="submission" date="2018-12" db="EMBL/GenBank/DDBJ databases">
        <title>Bacillus chawlae sp. nov., Bacillus glennii sp. nov., and Bacillus saganii sp. nov. Isolated from the Vehicle Assembly Building at Kennedy Space Center where the Viking Spacecraft were Assembled.</title>
        <authorList>
            <person name="Seuylemezian A."/>
            <person name="Vaishampayan P."/>
        </authorList>
    </citation>
    <scope>NUCLEOTIDE SEQUENCE [LARGE SCALE GENOMIC DNA]</scope>
    <source>
        <strain evidence="2 3">L5</strain>
    </source>
</reference>
<dbReference type="PANTHER" id="PTHR43135:SF3">
    <property type="entry name" value="ALPHA-D-RIBOSE 1-METHYLPHOSPHONATE 5-TRIPHOSPHATE DIPHOSPHATASE"/>
    <property type="match status" value="1"/>
</dbReference>
<dbReference type="Gene3D" id="2.30.40.10">
    <property type="entry name" value="Urease, subunit C, domain 1"/>
    <property type="match status" value="1"/>
</dbReference>
<comment type="caution">
    <text evidence="2">The sequence shown here is derived from an EMBL/GenBank/DDBJ whole genome shotgun (WGS) entry which is preliminary data.</text>
</comment>
<dbReference type="InterPro" id="IPR051781">
    <property type="entry name" value="Metallo-dep_Hydrolase"/>
</dbReference>
<dbReference type="Proteomes" id="UP000267430">
    <property type="component" value="Unassembled WGS sequence"/>
</dbReference>
<sequence length="427" mass="46913">MGAKLLRNGFLIDGTGKEPLAGVDVLIEGNKITQVGTNISVPERYRQDEIDVIDLNGKTIMPGMTEAHTHLTWQDALYIQDIDFKPIEETMLAAIRNAETLIKSGFTSAVSAAARGRVDIAIRDAINRGEFVGPRMLANGAEVSASGSFVDLHPNHVRVHGLAILADGEDAVRKTVRSLFKEGADIVKLNVSGESLTPHARNEMTLYTYKEVRAAVEEAHARGKRIYTHARSSDSVKYCVQAGVDIIGHADFINDEVFEMLVENKEKHFVVPGMNWLVSTVEEGAKYFGQEAIEATGYKEGLEIATFNMNRLYKAGVRVLPGGDYGFKWCPHGGYARDLEHFVKLVGMTPMDAIVSATKYGSQIMEMEDQIGTIEPGKLADILVVDGNPLQDITILQEHKKLEVIMKDGEYIINTLDVNKSAEIPVA</sequence>